<dbReference type="Proteomes" id="UP001642360">
    <property type="component" value="Unassembled WGS sequence"/>
</dbReference>
<dbReference type="InterPro" id="IPR049808">
    <property type="entry name" value="CONSTANS-like_Bbox1"/>
</dbReference>
<keyword evidence="8" id="KW-1185">Reference proteome</keyword>
<evidence type="ECO:0000256" key="3">
    <source>
        <dbReference type="ARBA" id="ARBA00022833"/>
    </source>
</evidence>
<keyword evidence="1" id="KW-0479">Metal-binding</keyword>
<sequence>SCELCKARARMYCESDQAGLCWDCDANVHSANFLVARHSRTLLCHVCQSPTAWNASGQKLGRTVSVCEICVEKSGETEDTDGDWAEESGKMMTIMMMTMRRRRTTTKVCVDDEEDGDNQVVPWSSTPPPPSASSSSSEESSSRAREVSLKRTHEIVADLRSNDDLGCLSPQRNSHTAPSSSPAVSAVGGDDEAFVDSLSSRPLKSRRIESNRSDRVHDGPSGSRSAAIVECLRRFHEEGVNAVAGICGLSKEPEAVDFDSSESP</sequence>
<protein>
    <recommendedName>
        <fullName evidence="6">B box-type domain-containing protein</fullName>
    </recommendedName>
</protein>
<dbReference type="SMART" id="SM00336">
    <property type="entry name" value="BBOX"/>
    <property type="match status" value="1"/>
</dbReference>
<feature type="compositionally biased region" description="Basic and acidic residues" evidence="5">
    <location>
        <begin position="140"/>
        <end position="149"/>
    </location>
</feature>
<evidence type="ECO:0000256" key="2">
    <source>
        <dbReference type="ARBA" id="ARBA00022771"/>
    </source>
</evidence>
<gene>
    <name evidence="7" type="ORF">ILEXP_LOCUS14010</name>
</gene>
<dbReference type="PANTHER" id="PTHR31717">
    <property type="entry name" value="ZINC FINGER PROTEIN CONSTANS-LIKE 10"/>
    <property type="match status" value="1"/>
</dbReference>
<dbReference type="InterPro" id="IPR000315">
    <property type="entry name" value="Znf_B-box"/>
</dbReference>
<keyword evidence="3" id="KW-0862">Zinc</keyword>
<dbReference type="CDD" id="cd19821">
    <property type="entry name" value="Bbox1_BBX-like"/>
    <property type="match status" value="1"/>
</dbReference>
<name>A0ABC8RMJ9_9AQUA</name>
<evidence type="ECO:0000313" key="7">
    <source>
        <dbReference type="EMBL" id="CAK9146179.1"/>
    </source>
</evidence>
<evidence type="ECO:0000256" key="1">
    <source>
        <dbReference type="ARBA" id="ARBA00022723"/>
    </source>
</evidence>
<dbReference type="EMBL" id="CAUOFW020001545">
    <property type="protein sequence ID" value="CAK9146179.1"/>
    <property type="molecule type" value="Genomic_DNA"/>
</dbReference>
<dbReference type="GO" id="GO:0008270">
    <property type="term" value="F:zinc ion binding"/>
    <property type="evidence" value="ECO:0007669"/>
    <property type="project" value="UniProtKB-KW"/>
</dbReference>
<feature type="region of interest" description="Disordered" evidence="5">
    <location>
        <begin position="161"/>
        <end position="188"/>
    </location>
</feature>
<comment type="caution">
    <text evidence="7">The sequence shown here is derived from an EMBL/GenBank/DDBJ whole genome shotgun (WGS) entry which is preliminary data.</text>
</comment>
<evidence type="ECO:0000259" key="6">
    <source>
        <dbReference type="PROSITE" id="PS50119"/>
    </source>
</evidence>
<dbReference type="AlphaFoldDB" id="A0ABC8RMJ9"/>
<evidence type="ECO:0000256" key="4">
    <source>
        <dbReference type="PROSITE-ProRule" id="PRU00024"/>
    </source>
</evidence>
<organism evidence="7 8">
    <name type="scientific">Ilex paraguariensis</name>
    <name type="common">yerba mate</name>
    <dbReference type="NCBI Taxonomy" id="185542"/>
    <lineage>
        <taxon>Eukaryota</taxon>
        <taxon>Viridiplantae</taxon>
        <taxon>Streptophyta</taxon>
        <taxon>Embryophyta</taxon>
        <taxon>Tracheophyta</taxon>
        <taxon>Spermatophyta</taxon>
        <taxon>Magnoliopsida</taxon>
        <taxon>eudicotyledons</taxon>
        <taxon>Gunneridae</taxon>
        <taxon>Pentapetalae</taxon>
        <taxon>asterids</taxon>
        <taxon>campanulids</taxon>
        <taxon>Aquifoliales</taxon>
        <taxon>Aquifoliaceae</taxon>
        <taxon>Ilex</taxon>
    </lineage>
</organism>
<feature type="compositionally biased region" description="Low complexity" evidence="5">
    <location>
        <begin position="177"/>
        <end position="187"/>
    </location>
</feature>
<evidence type="ECO:0000313" key="8">
    <source>
        <dbReference type="Proteomes" id="UP001642360"/>
    </source>
</evidence>
<keyword evidence="2 4" id="KW-0863">Zinc-finger</keyword>
<proteinExistence type="predicted"/>
<evidence type="ECO:0000256" key="5">
    <source>
        <dbReference type="SAM" id="MobiDB-lite"/>
    </source>
</evidence>
<accession>A0ABC8RMJ9</accession>
<reference evidence="7 8" key="1">
    <citation type="submission" date="2024-02" db="EMBL/GenBank/DDBJ databases">
        <authorList>
            <person name="Vignale AGUSTIN F."/>
            <person name="Sosa J E."/>
            <person name="Modenutti C."/>
        </authorList>
    </citation>
    <scope>NUCLEOTIDE SEQUENCE [LARGE SCALE GENOMIC DNA]</scope>
</reference>
<feature type="non-terminal residue" evidence="7">
    <location>
        <position position="1"/>
    </location>
</feature>
<feature type="domain" description="B box-type" evidence="6">
    <location>
        <begin position="1"/>
        <end position="43"/>
    </location>
</feature>
<feature type="region of interest" description="Disordered" evidence="5">
    <location>
        <begin position="111"/>
        <end position="149"/>
    </location>
</feature>
<dbReference type="PANTHER" id="PTHR31717:SF60">
    <property type="entry name" value="B-BOX TYPE ZINC FINGER FAMILY PROTEIN"/>
    <property type="match status" value="1"/>
</dbReference>
<dbReference type="PROSITE" id="PS50119">
    <property type="entry name" value="ZF_BBOX"/>
    <property type="match status" value="1"/>
</dbReference>